<dbReference type="EMBL" id="JACHMC010000001">
    <property type="protein sequence ID" value="MBB4883815.1"/>
    <property type="molecule type" value="Genomic_DNA"/>
</dbReference>
<evidence type="ECO:0000256" key="1">
    <source>
        <dbReference type="ARBA" id="ARBA00001947"/>
    </source>
</evidence>
<comment type="caution">
    <text evidence="7">The sequence shown here is derived from an EMBL/GenBank/DDBJ whole genome shotgun (WGS) entry which is preliminary data.</text>
</comment>
<dbReference type="AlphaFoldDB" id="A0A4Y8WYE6"/>
<feature type="compositionally biased region" description="Basic and acidic residues" evidence="5">
    <location>
        <begin position="378"/>
        <end position="388"/>
    </location>
</feature>
<keyword evidence="3" id="KW-0378">Hydrolase</keyword>
<evidence type="ECO:0000256" key="4">
    <source>
        <dbReference type="ARBA" id="ARBA00022833"/>
    </source>
</evidence>
<keyword evidence="4" id="KW-0862">Zinc</keyword>
<protein>
    <submittedName>
        <fullName evidence="7">Putative deacylase</fullName>
    </submittedName>
</protein>
<dbReference type="PANTHER" id="PTHR37326:SF2">
    <property type="entry name" value="SUCCINYLGLUTAMATE DESUCCINYLASE_ASPARTOACYLASE FAMILY PROTEIN"/>
    <property type="match status" value="1"/>
</dbReference>
<evidence type="ECO:0000313" key="7">
    <source>
        <dbReference type="EMBL" id="MBB4883815.1"/>
    </source>
</evidence>
<evidence type="ECO:0000256" key="3">
    <source>
        <dbReference type="ARBA" id="ARBA00022801"/>
    </source>
</evidence>
<dbReference type="InterPro" id="IPR055438">
    <property type="entry name" value="AstE_AspA_cat"/>
</dbReference>
<evidence type="ECO:0000259" key="6">
    <source>
        <dbReference type="Pfam" id="PF24827"/>
    </source>
</evidence>
<dbReference type="PANTHER" id="PTHR37326">
    <property type="entry name" value="BLL3975 PROTEIN"/>
    <property type="match status" value="1"/>
</dbReference>
<organism evidence="7 8">
    <name type="scientific">Micrococcus flavus</name>
    <dbReference type="NCBI Taxonomy" id="384602"/>
    <lineage>
        <taxon>Bacteria</taxon>
        <taxon>Bacillati</taxon>
        <taxon>Actinomycetota</taxon>
        <taxon>Actinomycetes</taxon>
        <taxon>Micrococcales</taxon>
        <taxon>Micrococcaceae</taxon>
        <taxon>Micrococcus</taxon>
    </lineage>
</organism>
<keyword evidence="2" id="KW-0479">Metal-binding</keyword>
<dbReference type="Gene3D" id="3.40.630.10">
    <property type="entry name" value="Zn peptidases"/>
    <property type="match status" value="1"/>
</dbReference>
<dbReference type="CDD" id="cd06251">
    <property type="entry name" value="M14_ASTE_ASPA-like"/>
    <property type="match status" value="1"/>
</dbReference>
<dbReference type="GO" id="GO:0016811">
    <property type="term" value="F:hydrolase activity, acting on carbon-nitrogen (but not peptide) bonds, in linear amides"/>
    <property type="evidence" value="ECO:0007669"/>
    <property type="project" value="InterPro"/>
</dbReference>
<sequence>MTEPGPARRPAPRAPRREPFRLGDAEVRPGRRREVSLPISRLVTGAEVSLPVHVLHGRHDGPTVWVSAAIHGDEVVGIEVIRRVLERLDPTALRGTLLAVPIVNVLGVQAGDRYLPDRRDLNRSFPGSARGSLAARIAHLMMTQVIARAEVGIDLHSGADRRSNLPQIRCDLEDPQTRSLAEAFGAPVMYHARLRDGSLRAAARETGARVLLYEAGEAWRFDEYAIVPGVDGVLRVLAHLGMVRAADVGLTPADDDEVPPAVDATGEDDASVATDPGTHVVWRSSWVRARADGLLHLDVSLGQTVRAGERIGALYNSFGRRLAHVSAELSGVVIGRAEAPLVHRGDALVHIGELDGRPWSTLPAAEPAWSGVRGGRPSHREERAERLP</sequence>
<dbReference type="GO" id="GO:0016788">
    <property type="term" value="F:hydrolase activity, acting on ester bonds"/>
    <property type="evidence" value="ECO:0007669"/>
    <property type="project" value="InterPro"/>
</dbReference>
<gene>
    <name evidence="7" type="ORF">BJ976_002166</name>
</gene>
<dbReference type="InterPro" id="IPR043795">
    <property type="entry name" value="N-alpha-Ac-DABA-like"/>
</dbReference>
<keyword evidence="8" id="KW-1185">Reference proteome</keyword>
<dbReference type="SUPFAM" id="SSF53187">
    <property type="entry name" value="Zn-dependent exopeptidases"/>
    <property type="match status" value="1"/>
</dbReference>
<dbReference type="InterPro" id="IPR053138">
    <property type="entry name" value="N-alpha-Ac-DABA_deacetylase"/>
</dbReference>
<reference evidence="7 8" key="1">
    <citation type="submission" date="2020-08" db="EMBL/GenBank/DDBJ databases">
        <title>Sequencing the genomes of 1000 actinobacteria strains.</title>
        <authorList>
            <person name="Klenk H.-P."/>
        </authorList>
    </citation>
    <scope>NUCLEOTIDE SEQUENCE [LARGE SCALE GENOMIC DNA]</scope>
    <source>
        <strain evidence="7 8">DSM 19079</strain>
    </source>
</reference>
<proteinExistence type="predicted"/>
<evidence type="ECO:0000256" key="5">
    <source>
        <dbReference type="SAM" id="MobiDB-lite"/>
    </source>
</evidence>
<dbReference type="RefSeq" id="WP_135030559.1">
    <property type="nucleotide sequence ID" value="NZ_BMLA01000004.1"/>
</dbReference>
<comment type="cofactor">
    <cofactor evidence="1">
        <name>Zn(2+)</name>
        <dbReference type="ChEBI" id="CHEBI:29105"/>
    </cofactor>
</comment>
<evidence type="ECO:0000256" key="2">
    <source>
        <dbReference type="ARBA" id="ARBA00022723"/>
    </source>
</evidence>
<dbReference type="Proteomes" id="UP000560081">
    <property type="component" value="Unassembled WGS sequence"/>
</dbReference>
<name>A0A4Y8WYE6_9MICC</name>
<dbReference type="PIRSF" id="PIRSF039012">
    <property type="entry name" value="ASP"/>
    <property type="match status" value="1"/>
</dbReference>
<feature type="domain" description="Succinylglutamate desuccinylase/Aspartoacylase catalytic" evidence="6">
    <location>
        <begin position="60"/>
        <end position="240"/>
    </location>
</feature>
<dbReference type="OrthoDB" id="9782876at2"/>
<dbReference type="GO" id="GO:0046872">
    <property type="term" value="F:metal ion binding"/>
    <property type="evidence" value="ECO:0007669"/>
    <property type="project" value="UniProtKB-KW"/>
</dbReference>
<feature type="region of interest" description="Disordered" evidence="5">
    <location>
        <begin position="365"/>
        <end position="388"/>
    </location>
</feature>
<dbReference type="Pfam" id="PF24827">
    <property type="entry name" value="AstE_AspA_cat"/>
    <property type="match status" value="1"/>
</dbReference>
<evidence type="ECO:0000313" key="8">
    <source>
        <dbReference type="Proteomes" id="UP000560081"/>
    </source>
</evidence>
<accession>A0A4Y8WYE6</accession>